<gene>
    <name evidence="13" type="primary">cysS</name>
    <name evidence="16" type="ordered locus">Paes_2033</name>
</gene>
<dbReference type="GO" id="GO:0008270">
    <property type="term" value="F:zinc ion binding"/>
    <property type="evidence" value="ECO:0007669"/>
    <property type="project" value="UniProtKB-UniRule"/>
</dbReference>
<evidence type="ECO:0000256" key="10">
    <source>
        <dbReference type="ARBA" id="ARBA00022917"/>
    </source>
</evidence>
<dbReference type="PRINTS" id="PR00983">
    <property type="entry name" value="TRNASYNTHCYS"/>
</dbReference>
<dbReference type="SUPFAM" id="SSF52374">
    <property type="entry name" value="Nucleotidylyl transferase"/>
    <property type="match status" value="1"/>
</dbReference>
<dbReference type="InterPro" id="IPR009080">
    <property type="entry name" value="tRNAsynth_Ia_anticodon-bd"/>
</dbReference>
<dbReference type="AlphaFoldDB" id="B4S597"/>
<name>B4S597_PROA2</name>
<sequence length="481" mass="54369">MSLWIYNSLNRVKEEFIPLQDGVVTMYVCGPTVYGHAHLGHAKSYVSFDVVAKWLRHSGYRVKYIQNITDVGHLTDDSDEGEDKIARQARKERIDPMEIAQYYTRSYYEDMDRLGIDRPNIAPTATGHIPDQVNLISTLIEKGHAYEVNGNVYFSVESFKEYGKLSGRTTEEARQSGGRVETRSEKRHPADFALWKKAEPGHLMKWDSPWGSGYPGWHAECSAMAMKYLGETIDIHGGGMENKFPHHECEIAQSEAATGKPYVRYWMHNNMVTVNGTKMGKSLGNFINLKDIFKRFAPVVIRFFILQSHYRSPLDFSETAIDASRTGLEKLQDTWTRLQQAAPGSGEIETRPFQERLTEAMNDDFNTPIAIAVLFDLAKAVNTAIAAPSGLNQDSLDRCISLFRSFGEEVLGILQNPATEKGKTNNEDEETLDTVMNLLIDIRSRARSGKDYELSDLIRDKLAEAGITMKDTREGTEWSRS</sequence>
<reference evidence="16" key="1">
    <citation type="submission" date="2008-06" db="EMBL/GenBank/DDBJ databases">
        <title>Complete sequence of chromosome of Prosthecochloris aestuarii DSM 271.</title>
        <authorList>
            <consortium name="US DOE Joint Genome Institute"/>
            <person name="Lucas S."/>
            <person name="Copeland A."/>
            <person name="Lapidus A."/>
            <person name="Glavina del Rio T."/>
            <person name="Dalin E."/>
            <person name="Tice H."/>
            <person name="Bruce D."/>
            <person name="Goodwin L."/>
            <person name="Pitluck S."/>
            <person name="Schmutz J."/>
            <person name="Larimer F."/>
            <person name="Land M."/>
            <person name="Hauser L."/>
            <person name="Kyrpides N."/>
            <person name="Anderson I."/>
            <person name="Liu Z."/>
            <person name="Li T."/>
            <person name="Zhao F."/>
            <person name="Overmann J."/>
            <person name="Bryant D.A."/>
            <person name="Richardson P."/>
        </authorList>
    </citation>
    <scope>NUCLEOTIDE SEQUENCE [LARGE SCALE GENOMIC DNA]</scope>
    <source>
        <strain evidence="16">DSM 271</strain>
    </source>
</reference>
<evidence type="ECO:0000256" key="8">
    <source>
        <dbReference type="ARBA" id="ARBA00022833"/>
    </source>
</evidence>
<evidence type="ECO:0000256" key="6">
    <source>
        <dbReference type="ARBA" id="ARBA00022723"/>
    </source>
</evidence>
<keyword evidence="10 13" id="KW-0648">Protein biosynthesis</keyword>
<feature type="binding site" evidence="13">
    <location>
        <position position="221"/>
    </location>
    <ligand>
        <name>Zn(2+)</name>
        <dbReference type="ChEBI" id="CHEBI:29105"/>
    </ligand>
</feature>
<evidence type="ECO:0000256" key="7">
    <source>
        <dbReference type="ARBA" id="ARBA00022741"/>
    </source>
</evidence>
<keyword evidence="4 13" id="KW-0963">Cytoplasm</keyword>
<comment type="subcellular location">
    <subcellularLocation>
        <location evidence="1 13">Cytoplasm</location>
    </subcellularLocation>
</comment>
<proteinExistence type="inferred from homology"/>
<keyword evidence="11 13" id="KW-0030">Aminoacyl-tRNA synthetase</keyword>
<dbReference type="GO" id="GO:0005524">
    <property type="term" value="F:ATP binding"/>
    <property type="evidence" value="ECO:0007669"/>
    <property type="project" value="UniProtKB-UniRule"/>
</dbReference>
<dbReference type="HOGENOM" id="CLU_013528_0_1_10"/>
<dbReference type="GO" id="GO:0005829">
    <property type="term" value="C:cytosol"/>
    <property type="evidence" value="ECO:0007669"/>
    <property type="project" value="TreeGrafter"/>
</dbReference>
<dbReference type="SUPFAM" id="SSF47323">
    <property type="entry name" value="Anticodon-binding domain of a subclass of class I aminoacyl-tRNA synthetases"/>
    <property type="match status" value="1"/>
</dbReference>
<evidence type="ECO:0000256" key="12">
    <source>
        <dbReference type="ARBA" id="ARBA00047398"/>
    </source>
</evidence>
<evidence type="ECO:0000313" key="17">
    <source>
        <dbReference type="Proteomes" id="UP000002725"/>
    </source>
</evidence>
<evidence type="ECO:0000256" key="11">
    <source>
        <dbReference type="ARBA" id="ARBA00023146"/>
    </source>
</evidence>
<dbReference type="eggNOG" id="COG0215">
    <property type="taxonomic scope" value="Bacteria"/>
</dbReference>
<feature type="short sequence motif" description="'HIGH' region" evidence="13">
    <location>
        <begin position="31"/>
        <end position="41"/>
    </location>
</feature>
<evidence type="ECO:0000256" key="14">
    <source>
        <dbReference type="SAM" id="MobiDB-lite"/>
    </source>
</evidence>
<comment type="catalytic activity">
    <reaction evidence="12 13">
        <text>tRNA(Cys) + L-cysteine + ATP = L-cysteinyl-tRNA(Cys) + AMP + diphosphate</text>
        <dbReference type="Rhea" id="RHEA:17773"/>
        <dbReference type="Rhea" id="RHEA-COMP:9661"/>
        <dbReference type="Rhea" id="RHEA-COMP:9679"/>
        <dbReference type="ChEBI" id="CHEBI:30616"/>
        <dbReference type="ChEBI" id="CHEBI:33019"/>
        <dbReference type="ChEBI" id="CHEBI:35235"/>
        <dbReference type="ChEBI" id="CHEBI:78442"/>
        <dbReference type="ChEBI" id="CHEBI:78517"/>
        <dbReference type="ChEBI" id="CHEBI:456215"/>
        <dbReference type="EC" id="6.1.1.16"/>
    </reaction>
</comment>
<comment type="subunit">
    <text evidence="3 13">Monomer.</text>
</comment>
<dbReference type="KEGG" id="paa:Paes_2033"/>
<dbReference type="InterPro" id="IPR032678">
    <property type="entry name" value="tRNA-synt_1_cat_dom"/>
</dbReference>
<comment type="cofactor">
    <cofactor evidence="13">
        <name>Zn(2+)</name>
        <dbReference type="ChEBI" id="CHEBI:29105"/>
    </cofactor>
    <text evidence="13">Binds 1 zinc ion per subunit.</text>
</comment>
<dbReference type="Pfam" id="PF09190">
    <property type="entry name" value="DALR_2"/>
    <property type="match status" value="1"/>
</dbReference>
<evidence type="ECO:0000313" key="16">
    <source>
        <dbReference type="EMBL" id="ACF47043.1"/>
    </source>
</evidence>
<dbReference type="HAMAP" id="MF_00041">
    <property type="entry name" value="Cys_tRNA_synth"/>
    <property type="match status" value="1"/>
</dbReference>
<keyword evidence="5 13" id="KW-0436">Ligase</keyword>
<dbReference type="SMART" id="SM00840">
    <property type="entry name" value="DALR_2"/>
    <property type="match status" value="1"/>
</dbReference>
<comment type="similarity">
    <text evidence="2 13">Belongs to the class-I aminoacyl-tRNA synthetase family.</text>
</comment>
<keyword evidence="7 13" id="KW-0547">Nucleotide-binding</keyword>
<dbReference type="Pfam" id="PF01406">
    <property type="entry name" value="tRNA-synt_1e"/>
    <property type="match status" value="1"/>
</dbReference>
<evidence type="ECO:0000256" key="13">
    <source>
        <dbReference type="HAMAP-Rule" id="MF_00041"/>
    </source>
</evidence>
<dbReference type="PANTHER" id="PTHR10890">
    <property type="entry name" value="CYSTEINYL-TRNA SYNTHETASE"/>
    <property type="match status" value="1"/>
</dbReference>
<evidence type="ECO:0000256" key="3">
    <source>
        <dbReference type="ARBA" id="ARBA00011245"/>
    </source>
</evidence>
<evidence type="ECO:0000256" key="9">
    <source>
        <dbReference type="ARBA" id="ARBA00022840"/>
    </source>
</evidence>
<dbReference type="Gene3D" id="1.20.120.1910">
    <property type="entry name" value="Cysteine-tRNA ligase, C-terminal anti-codon recognition domain"/>
    <property type="match status" value="1"/>
</dbReference>
<dbReference type="InterPro" id="IPR015803">
    <property type="entry name" value="Cys-tRNA-ligase"/>
</dbReference>
<organism evidence="16 17">
    <name type="scientific">Prosthecochloris aestuarii (strain DSM 271 / SK 413)</name>
    <dbReference type="NCBI Taxonomy" id="290512"/>
    <lineage>
        <taxon>Bacteria</taxon>
        <taxon>Pseudomonadati</taxon>
        <taxon>Chlorobiota</taxon>
        <taxon>Chlorobiia</taxon>
        <taxon>Chlorobiales</taxon>
        <taxon>Chlorobiaceae</taxon>
        <taxon>Prosthecochloris</taxon>
    </lineage>
</organism>
<feature type="short sequence motif" description="'KMSKS' region" evidence="13">
    <location>
        <begin position="278"/>
        <end position="282"/>
    </location>
</feature>
<dbReference type="InterPro" id="IPR024909">
    <property type="entry name" value="Cys-tRNA/MSH_ligase"/>
</dbReference>
<dbReference type="RefSeq" id="WP_012506576.1">
    <property type="nucleotide sequence ID" value="NC_011059.1"/>
</dbReference>
<dbReference type="GO" id="GO:0004817">
    <property type="term" value="F:cysteine-tRNA ligase activity"/>
    <property type="evidence" value="ECO:0007669"/>
    <property type="project" value="UniProtKB-UniRule"/>
</dbReference>
<keyword evidence="6 13" id="KW-0479">Metal-binding</keyword>
<dbReference type="InterPro" id="IPR015273">
    <property type="entry name" value="Cys-tRNA-synt_Ia_DALR"/>
</dbReference>
<keyword evidence="8 13" id="KW-0862">Zinc</keyword>
<dbReference type="NCBIfam" id="TIGR00435">
    <property type="entry name" value="cysS"/>
    <property type="match status" value="1"/>
</dbReference>
<feature type="binding site" evidence="13">
    <location>
        <position position="250"/>
    </location>
    <ligand>
        <name>Zn(2+)</name>
        <dbReference type="ChEBI" id="CHEBI:29105"/>
    </ligand>
</feature>
<dbReference type="EMBL" id="CP001108">
    <property type="protein sequence ID" value="ACF47043.1"/>
    <property type="molecule type" value="Genomic_DNA"/>
</dbReference>
<keyword evidence="17" id="KW-1185">Reference proteome</keyword>
<keyword evidence="9 13" id="KW-0067">ATP-binding</keyword>
<dbReference type="GO" id="GO:0006423">
    <property type="term" value="P:cysteinyl-tRNA aminoacylation"/>
    <property type="evidence" value="ECO:0007669"/>
    <property type="project" value="UniProtKB-UniRule"/>
</dbReference>
<dbReference type="PANTHER" id="PTHR10890:SF3">
    <property type="entry name" value="CYSTEINE--TRNA LIGASE, CYTOPLASMIC"/>
    <property type="match status" value="1"/>
</dbReference>
<dbReference type="Proteomes" id="UP000002725">
    <property type="component" value="Chromosome"/>
</dbReference>
<feature type="binding site" evidence="13">
    <location>
        <position position="246"/>
    </location>
    <ligand>
        <name>Zn(2+)</name>
        <dbReference type="ChEBI" id="CHEBI:29105"/>
    </ligand>
</feature>
<dbReference type="InterPro" id="IPR014729">
    <property type="entry name" value="Rossmann-like_a/b/a_fold"/>
</dbReference>
<dbReference type="Gene3D" id="3.40.50.620">
    <property type="entry name" value="HUPs"/>
    <property type="match status" value="1"/>
</dbReference>
<protein>
    <recommendedName>
        <fullName evidence="13">Cysteine--tRNA ligase</fullName>
        <ecNumber evidence="13">6.1.1.16</ecNumber>
    </recommendedName>
    <alternativeName>
        <fullName evidence="13">Cysteinyl-tRNA synthetase</fullName>
        <shortName evidence="13">CysRS</shortName>
    </alternativeName>
</protein>
<accession>B4S597</accession>
<evidence type="ECO:0000256" key="1">
    <source>
        <dbReference type="ARBA" id="ARBA00004496"/>
    </source>
</evidence>
<evidence type="ECO:0000256" key="4">
    <source>
        <dbReference type="ARBA" id="ARBA00022490"/>
    </source>
</evidence>
<dbReference type="EC" id="6.1.1.16" evidence="13"/>
<feature type="region of interest" description="Disordered" evidence="14">
    <location>
        <begin position="167"/>
        <end position="187"/>
    </location>
</feature>
<evidence type="ECO:0000259" key="15">
    <source>
        <dbReference type="SMART" id="SM00840"/>
    </source>
</evidence>
<feature type="domain" description="Cysteinyl-tRNA synthetase class Ia DALR" evidence="15">
    <location>
        <begin position="356"/>
        <end position="422"/>
    </location>
</feature>
<evidence type="ECO:0000256" key="5">
    <source>
        <dbReference type="ARBA" id="ARBA00022598"/>
    </source>
</evidence>
<feature type="binding site" evidence="13">
    <location>
        <position position="281"/>
    </location>
    <ligand>
        <name>ATP</name>
        <dbReference type="ChEBI" id="CHEBI:30616"/>
    </ligand>
</feature>
<feature type="binding site" evidence="13">
    <location>
        <position position="29"/>
    </location>
    <ligand>
        <name>Zn(2+)</name>
        <dbReference type="ChEBI" id="CHEBI:29105"/>
    </ligand>
</feature>
<dbReference type="STRING" id="290512.Paes_2033"/>
<dbReference type="CDD" id="cd00672">
    <property type="entry name" value="CysRS_core"/>
    <property type="match status" value="1"/>
</dbReference>
<dbReference type="FunFam" id="3.40.50.620:FF:000130">
    <property type="entry name" value="Cysteine--tRNA ligase"/>
    <property type="match status" value="1"/>
</dbReference>
<evidence type="ECO:0000256" key="2">
    <source>
        <dbReference type="ARBA" id="ARBA00005594"/>
    </source>
</evidence>